<keyword evidence="1" id="KW-0812">Transmembrane</keyword>
<evidence type="ECO:0000313" key="3">
    <source>
        <dbReference type="Proteomes" id="UP000192761"/>
    </source>
</evidence>
<dbReference type="RefSeq" id="WP_084090367.1">
    <property type="nucleotide sequence ID" value="NZ_FWXD01000008.1"/>
</dbReference>
<dbReference type="OrthoDB" id="277121at2"/>
<sequence length="237" mass="27188">MSLLPQPSKLHGMSTYLDQYCERIAPGLWGEPVNTLSNLAFLLAALWVWRAWRGTELGVRHGKTILLLVGLMACICLGSTYWHVVADEEALWFDIIPILLFINVYLLAALHFGLHWRWFEVLAGWLAYQVCNQLLATQLPADTLNGSVFYLPTWLALLLLAIAHRRIAPEMAKALWQGWLLFSISLWFRTFDKAWCEGFPLGTHWLWHTLNGLLLGRLSLAMLRLRSQAIRPWNTLP</sequence>
<protein>
    <submittedName>
        <fullName evidence="2">Ceramidase</fullName>
    </submittedName>
</protein>
<dbReference type="Proteomes" id="UP000192761">
    <property type="component" value="Unassembled WGS sequence"/>
</dbReference>
<keyword evidence="3" id="KW-1185">Reference proteome</keyword>
<evidence type="ECO:0000313" key="2">
    <source>
        <dbReference type="EMBL" id="SMC23846.1"/>
    </source>
</evidence>
<organism evidence="2 3">
    <name type="scientific">Andreprevotia lacus DSM 23236</name>
    <dbReference type="NCBI Taxonomy" id="1121001"/>
    <lineage>
        <taxon>Bacteria</taxon>
        <taxon>Pseudomonadati</taxon>
        <taxon>Pseudomonadota</taxon>
        <taxon>Betaproteobacteria</taxon>
        <taxon>Neisseriales</taxon>
        <taxon>Chitinibacteraceae</taxon>
        <taxon>Andreprevotia</taxon>
    </lineage>
</organism>
<accession>A0A1W1XIN6</accession>
<feature type="transmembrane region" description="Helical" evidence="1">
    <location>
        <begin position="90"/>
        <end position="110"/>
    </location>
</feature>
<evidence type="ECO:0000256" key="1">
    <source>
        <dbReference type="SAM" id="Phobius"/>
    </source>
</evidence>
<proteinExistence type="predicted"/>
<name>A0A1W1XIN6_9NEIS</name>
<reference evidence="2 3" key="1">
    <citation type="submission" date="2017-04" db="EMBL/GenBank/DDBJ databases">
        <authorList>
            <person name="Afonso C.L."/>
            <person name="Miller P.J."/>
            <person name="Scott M.A."/>
            <person name="Spackman E."/>
            <person name="Goraichik I."/>
            <person name="Dimitrov K.M."/>
            <person name="Suarez D.L."/>
            <person name="Swayne D.E."/>
        </authorList>
    </citation>
    <scope>NUCLEOTIDE SEQUENCE [LARGE SCALE GENOMIC DNA]</scope>
    <source>
        <strain evidence="2 3">DSM 23236</strain>
    </source>
</reference>
<keyword evidence="1" id="KW-0472">Membrane</keyword>
<feature type="transmembrane region" description="Helical" evidence="1">
    <location>
        <begin position="122"/>
        <end position="141"/>
    </location>
</feature>
<gene>
    <name evidence="2" type="ORF">SAMN02745857_01710</name>
</gene>
<feature type="transmembrane region" description="Helical" evidence="1">
    <location>
        <begin position="147"/>
        <end position="163"/>
    </location>
</feature>
<dbReference type="AlphaFoldDB" id="A0A1W1XIN6"/>
<feature type="transmembrane region" description="Helical" evidence="1">
    <location>
        <begin position="35"/>
        <end position="52"/>
    </location>
</feature>
<feature type="transmembrane region" description="Helical" evidence="1">
    <location>
        <begin position="64"/>
        <end position="84"/>
    </location>
</feature>
<keyword evidence="1" id="KW-1133">Transmembrane helix</keyword>
<dbReference type="EMBL" id="FWXD01000008">
    <property type="protein sequence ID" value="SMC23846.1"/>
    <property type="molecule type" value="Genomic_DNA"/>
</dbReference>
<dbReference type="STRING" id="1121001.SAMN02745857_01710"/>